<dbReference type="STRING" id="414048.SAMN04489864_108192"/>
<dbReference type="GO" id="GO:0005737">
    <property type="term" value="C:cytoplasm"/>
    <property type="evidence" value="ECO:0007669"/>
    <property type="project" value="UniProtKB-SubCell"/>
</dbReference>
<dbReference type="Gene3D" id="3.40.718.10">
    <property type="entry name" value="Isopropylmalate Dehydrogenase"/>
    <property type="match status" value="1"/>
</dbReference>
<dbReference type="GO" id="GO:0008654">
    <property type="term" value="P:phospholipid biosynthetic process"/>
    <property type="evidence" value="ECO:0007669"/>
    <property type="project" value="UniProtKB-KW"/>
</dbReference>
<evidence type="ECO:0000256" key="9">
    <source>
        <dbReference type="ARBA" id="ARBA00046608"/>
    </source>
</evidence>
<reference evidence="11 12" key="1">
    <citation type="submission" date="2016-10" db="EMBL/GenBank/DDBJ databases">
        <authorList>
            <person name="de Groot N.N."/>
        </authorList>
    </citation>
    <scope>NUCLEOTIDE SEQUENCE [LARGE SCALE GENOMIC DNA]</scope>
    <source>
        <strain evidence="11 12">DSM 18684</strain>
    </source>
</reference>
<dbReference type="NCBIfam" id="TIGR00182">
    <property type="entry name" value="plsX"/>
    <property type="match status" value="1"/>
</dbReference>
<dbReference type="PANTHER" id="PTHR30100">
    <property type="entry name" value="FATTY ACID/PHOSPHOLIPID SYNTHESIS PROTEIN PLSX"/>
    <property type="match status" value="1"/>
</dbReference>
<keyword evidence="3 10" id="KW-0444">Lipid biosynthesis</keyword>
<comment type="pathway">
    <text evidence="10">Lipid metabolism; phospholipid metabolism.</text>
</comment>
<dbReference type="HAMAP" id="MF_00019">
    <property type="entry name" value="PlsX"/>
    <property type="match status" value="1"/>
</dbReference>
<comment type="subcellular location">
    <subcellularLocation>
        <location evidence="10">Cytoplasm</location>
    </subcellularLocation>
    <text evidence="10">Associated with the membrane possibly through PlsY.</text>
</comment>
<dbReference type="UniPathway" id="UPA00085"/>
<dbReference type="Pfam" id="PF02504">
    <property type="entry name" value="FA_synthesis"/>
    <property type="match status" value="1"/>
</dbReference>
<evidence type="ECO:0000256" key="4">
    <source>
        <dbReference type="ARBA" id="ARBA00022679"/>
    </source>
</evidence>
<keyword evidence="12" id="KW-1185">Reference proteome</keyword>
<keyword evidence="2 10" id="KW-0963">Cytoplasm</keyword>
<dbReference type="GO" id="GO:0043811">
    <property type="term" value="F:phosphate:acyl-[acyl carrier protein] acyltransferase activity"/>
    <property type="evidence" value="ECO:0007669"/>
    <property type="project" value="UniProtKB-UniRule"/>
</dbReference>
<name>A0A1I2YZF0_9SPHI</name>
<dbReference type="EMBL" id="FOPP01000008">
    <property type="protein sequence ID" value="SFH30810.1"/>
    <property type="molecule type" value="Genomic_DNA"/>
</dbReference>
<keyword evidence="7 10" id="KW-1208">Phospholipid metabolism</keyword>
<evidence type="ECO:0000256" key="2">
    <source>
        <dbReference type="ARBA" id="ARBA00022490"/>
    </source>
</evidence>
<dbReference type="InterPro" id="IPR003664">
    <property type="entry name" value="FA_synthesis"/>
</dbReference>
<evidence type="ECO:0000256" key="3">
    <source>
        <dbReference type="ARBA" id="ARBA00022516"/>
    </source>
</evidence>
<dbReference type="AlphaFoldDB" id="A0A1I2YZF0"/>
<comment type="subunit">
    <text evidence="9 10">Homodimer. Probably interacts with PlsY.</text>
</comment>
<proteinExistence type="inferred from homology"/>
<dbReference type="PANTHER" id="PTHR30100:SF1">
    <property type="entry name" value="PHOSPHATE ACYLTRANSFERASE"/>
    <property type="match status" value="1"/>
</dbReference>
<comment type="function">
    <text evidence="10">Catalyzes the reversible formation of acyl-phosphate (acyl-PO(4)) from acyl-[acyl-carrier-protein] (acyl-ACP). This enzyme utilizes acyl-ACP as fatty acyl donor, but not acyl-CoA.</text>
</comment>
<dbReference type="PIRSF" id="PIRSF002465">
    <property type="entry name" value="Phsphlp_syn_PlsX"/>
    <property type="match status" value="1"/>
</dbReference>
<protein>
    <recommendedName>
        <fullName evidence="8 10">Phosphate acyltransferase</fullName>
        <ecNumber evidence="8 10">2.3.1.274</ecNumber>
    </recommendedName>
    <alternativeName>
        <fullName evidence="10">Acyl-ACP phosphotransacylase</fullName>
    </alternativeName>
    <alternativeName>
        <fullName evidence="10">Acyl-[acyl-carrier-protein]--phosphate acyltransferase</fullName>
    </alternativeName>
    <alternativeName>
        <fullName evidence="10">Phosphate-acyl-ACP acyltransferase</fullName>
    </alternativeName>
</protein>
<dbReference type="Proteomes" id="UP000199666">
    <property type="component" value="Unassembled WGS sequence"/>
</dbReference>
<evidence type="ECO:0000256" key="10">
    <source>
        <dbReference type="HAMAP-Rule" id="MF_00019"/>
    </source>
</evidence>
<evidence type="ECO:0000313" key="11">
    <source>
        <dbReference type="EMBL" id="SFH30810.1"/>
    </source>
</evidence>
<evidence type="ECO:0000313" key="12">
    <source>
        <dbReference type="Proteomes" id="UP000199666"/>
    </source>
</evidence>
<keyword evidence="11" id="KW-0012">Acyltransferase</keyword>
<dbReference type="SUPFAM" id="SSF53659">
    <property type="entry name" value="Isocitrate/Isopropylmalate dehydrogenase-like"/>
    <property type="match status" value="1"/>
</dbReference>
<dbReference type="InterPro" id="IPR012281">
    <property type="entry name" value="Phospholipid_synth_PlsX-like"/>
</dbReference>
<comment type="similarity">
    <text evidence="10">Belongs to the PlsX family.</text>
</comment>
<dbReference type="GO" id="GO:0006633">
    <property type="term" value="P:fatty acid biosynthetic process"/>
    <property type="evidence" value="ECO:0007669"/>
    <property type="project" value="UniProtKB-UniRule"/>
</dbReference>
<evidence type="ECO:0000256" key="7">
    <source>
        <dbReference type="ARBA" id="ARBA00023264"/>
    </source>
</evidence>
<sequence>MCFHWFKFNLDWSYTRKILTMKIGLDIMGGDYAPKAIVLGAIAAHQSLNSNEHIVLIGDTQQIKPLLLEQGFNPDHFEYHHTDEVIGMGEHPTKAILQKPNSSIAIGFQLLKEGKIDSFASAGNSGAMLVGAVFSVKPIAGISRPCLCTIVPKLKGGTGLLLDVGANADCKPDNLLEFGVLGSLYAEHIMQIENPKVALMNIGEEDEKGNMITLASHRLMKQTKLFNFVGNVEGRDLFNDKADVIVCDGFTGNVMLKLAESFYVLTIKKGLKDEFFDRFNYENYGGSPVLGVNAPVLIGHGISSPLAIKNMIFQSRDMINTRLVNKIQAAFQ</sequence>
<evidence type="ECO:0000256" key="8">
    <source>
        <dbReference type="ARBA" id="ARBA00024069"/>
    </source>
</evidence>
<evidence type="ECO:0000256" key="5">
    <source>
        <dbReference type="ARBA" id="ARBA00023098"/>
    </source>
</evidence>
<organism evidence="11 12">
    <name type="scientific">Pedobacter insulae</name>
    <dbReference type="NCBI Taxonomy" id="414048"/>
    <lineage>
        <taxon>Bacteria</taxon>
        <taxon>Pseudomonadati</taxon>
        <taxon>Bacteroidota</taxon>
        <taxon>Sphingobacteriia</taxon>
        <taxon>Sphingobacteriales</taxon>
        <taxon>Sphingobacteriaceae</taxon>
        <taxon>Pedobacter</taxon>
    </lineage>
</organism>
<dbReference type="EC" id="2.3.1.274" evidence="8 10"/>
<keyword evidence="4 10" id="KW-0808">Transferase</keyword>
<evidence type="ECO:0000256" key="1">
    <source>
        <dbReference type="ARBA" id="ARBA00001232"/>
    </source>
</evidence>
<comment type="catalytic activity">
    <reaction evidence="1 10">
        <text>a fatty acyl-[ACP] + phosphate = an acyl phosphate + holo-[ACP]</text>
        <dbReference type="Rhea" id="RHEA:42292"/>
        <dbReference type="Rhea" id="RHEA-COMP:9685"/>
        <dbReference type="Rhea" id="RHEA-COMP:14125"/>
        <dbReference type="ChEBI" id="CHEBI:43474"/>
        <dbReference type="ChEBI" id="CHEBI:59918"/>
        <dbReference type="ChEBI" id="CHEBI:64479"/>
        <dbReference type="ChEBI" id="CHEBI:138651"/>
        <dbReference type="EC" id="2.3.1.274"/>
    </reaction>
</comment>
<keyword evidence="5 10" id="KW-0443">Lipid metabolism</keyword>
<accession>A0A1I2YZF0</accession>
<keyword evidence="6 10" id="KW-0594">Phospholipid biosynthesis</keyword>
<evidence type="ECO:0000256" key="6">
    <source>
        <dbReference type="ARBA" id="ARBA00023209"/>
    </source>
</evidence>
<gene>
    <name evidence="10" type="primary">plsX</name>
    <name evidence="11" type="ORF">SAMN04489864_108192</name>
</gene>